<accession>A0A395U448</accession>
<reference evidence="2 3" key="1">
    <citation type="journal article" date="2017" name="Emerg. Infect. Dis.">
        <title>Carbapenemase VCC-1-Producing Vibrio cholerae in Coastal Waters of Germany.</title>
        <authorList>
            <person name="Hammerl J.A."/>
            <person name="Jackel C."/>
            <person name="Bortolaia V."/>
            <person name="Schwartz K."/>
            <person name="Bier N."/>
            <person name="Hendriksen R.S."/>
            <person name="Guerra B."/>
            <person name="Strauch E."/>
        </authorList>
    </citation>
    <scope>NUCLEOTIDE SEQUENCE [LARGE SCALE GENOMIC DNA]</scope>
    <source>
        <strain evidence="2 3">VN-2825</strain>
    </source>
</reference>
<gene>
    <name evidence="2" type="ORF">BC353_18570</name>
</gene>
<evidence type="ECO:0000313" key="3">
    <source>
        <dbReference type="Proteomes" id="UP000266701"/>
    </source>
</evidence>
<feature type="compositionally biased region" description="Basic residues" evidence="1">
    <location>
        <begin position="53"/>
        <end position="66"/>
    </location>
</feature>
<evidence type="ECO:0008006" key="4">
    <source>
        <dbReference type="Google" id="ProtNLM"/>
    </source>
</evidence>
<protein>
    <recommendedName>
        <fullName evidence="4">Transposase</fullName>
    </recommendedName>
</protein>
<evidence type="ECO:0000256" key="1">
    <source>
        <dbReference type="SAM" id="MobiDB-lite"/>
    </source>
</evidence>
<name>A0A395U448_VIBCL</name>
<organism evidence="2 3">
    <name type="scientific">Vibrio cholerae</name>
    <dbReference type="NCBI Taxonomy" id="666"/>
    <lineage>
        <taxon>Bacteria</taxon>
        <taxon>Pseudomonadati</taxon>
        <taxon>Pseudomonadota</taxon>
        <taxon>Gammaproteobacteria</taxon>
        <taxon>Vibrionales</taxon>
        <taxon>Vibrionaceae</taxon>
        <taxon>Vibrio</taxon>
    </lineage>
</organism>
<sequence length="131" mass="14820">MTLRPKAKHCDISLKAAFNWRHCFLSVLENDMTDKLSGIVELDETFFRESFKGQKKPLPRPARKRGNQSTVDTRDIPVLIAKDRQGGIRDGILPDLSTRSLALCLEGHIDPQAPVCMDAFLSQKAWLKGWD</sequence>
<dbReference type="Proteomes" id="UP000266701">
    <property type="component" value="Unassembled WGS sequence"/>
</dbReference>
<evidence type="ECO:0000313" key="2">
    <source>
        <dbReference type="EMBL" id="RGP91379.1"/>
    </source>
</evidence>
<dbReference type="RefSeq" id="WP_240433684.1">
    <property type="nucleotide sequence ID" value="NZ_NOJU01000007.1"/>
</dbReference>
<dbReference type="AlphaFoldDB" id="A0A395U448"/>
<feature type="region of interest" description="Disordered" evidence="1">
    <location>
        <begin position="52"/>
        <end position="71"/>
    </location>
</feature>
<proteinExistence type="predicted"/>
<dbReference type="EMBL" id="MCBA01000005">
    <property type="protein sequence ID" value="RGP91379.1"/>
    <property type="molecule type" value="Genomic_DNA"/>
</dbReference>
<comment type="caution">
    <text evidence="2">The sequence shown here is derived from an EMBL/GenBank/DDBJ whole genome shotgun (WGS) entry which is preliminary data.</text>
</comment>